<evidence type="ECO:0000313" key="4">
    <source>
        <dbReference type="Proteomes" id="UP000051012"/>
    </source>
</evidence>
<dbReference type="NCBIfam" id="TIGR04183">
    <property type="entry name" value="Por_Secre_tail"/>
    <property type="match status" value="1"/>
</dbReference>
<accession>A0A0S7Y7C4</accession>
<keyword evidence="1 2" id="KW-0732">Signal</keyword>
<comment type="caution">
    <text evidence="3">The sequence shown here is derived from an EMBL/GenBank/DDBJ whole genome shotgun (WGS) entry which is preliminary data.</text>
</comment>
<dbReference type="PANTHER" id="PTHR44103">
    <property type="entry name" value="PROPROTEIN CONVERTASE P"/>
    <property type="match status" value="1"/>
</dbReference>
<evidence type="ECO:0000256" key="2">
    <source>
        <dbReference type="SAM" id="SignalP"/>
    </source>
</evidence>
<protein>
    <recommendedName>
        <fullName evidence="5">Secretion system C-terminal sorting domain-containing protein</fullName>
    </recommendedName>
</protein>
<dbReference type="AlphaFoldDB" id="A0A0S7Y7C4"/>
<dbReference type="Gene3D" id="2.60.40.10">
    <property type="entry name" value="Immunoglobulins"/>
    <property type="match status" value="1"/>
</dbReference>
<gene>
    <name evidence="3" type="ORF">AMJ52_09835</name>
</gene>
<dbReference type="InterPro" id="IPR026444">
    <property type="entry name" value="Secre_tail"/>
</dbReference>
<sequence>MNRLIVITVFVVVMPVSLCAQINWTEHTVDSTFTNANEVDAADVDGDEDMDIIGAASTDDDITWWENTDGVGTNWIEHTVDDNFDGAKSVHAADIDGDEDIDILGAARQADDIAWWENLDGTGTSWTKHVVETVFDGASSVYTADVDGDGYMDLIGAADDGDNITWWENTDGSGTNWIEHVVTGSFSRAFSVCVSDINGDEYTDVLAVSASANVTWWENTDGAGTSWTAHTIGSFSGPRSVCAADIDDDGDMDAVAAAYTADDITWWENTDSIGTSWTEHTINGDFNGAWAVYAADIDGDGDIDVLGTALEADDITWWENIDGTGTNWTEHTIKGDYNGARAVYAADIDGDAVMDIIGAAWYANSITWWESDMQGIHDVGIVSIDIPLTLPLDTTLYPQVTVTNPGTITKPFNVMCEIDPGAYVSTDSVYDLTPKHSMQITFPDSFTFESGFYTITAYTVLVGDENPTNDTLEEVVEATSIAESNPIIPLNVTIHTPTISTGKTKIEFTLPEATNVDLLVYDAIGRLRRTLISDRFSAGTHTLHIDLNLSAGVYFYNLKTESGTITKKFLRVE</sequence>
<feature type="signal peptide" evidence="2">
    <location>
        <begin position="1"/>
        <end position="20"/>
    </location>
</feature>
<feature type="chain" id="PRO_5006640453" description="Secretion system C-terminal sorting domain-containing protein" evidence="2">
    <location>
        <begin position="21"/>
        <end position="573"/>
    </location>
</feature>
<evidence type="ECO:0000256" key="1">
    <source>
        <dbReference type="ARBA" id="ARBA00022729"/>
    </source>
</evidence>
<evidence type="ECO:0000313" key="3">
    <source>
        <dbReference type="EMBL" id="KPJ70532.1"/>
    </source>
</evidence>
<proteinExistence type="predicted"/>
<dbReference type="InterPro" id="IPR013517">
    <property type="entry name" value="FG-GAP"/>
</dbReference>
<dbReference type="PANTHER" id="PTHR44103:SF1">
    <property type="entry name" value="PROPROTEIN CONVERTASE P"/>
    <property type="match status" value="1"/>
</dbReference>
<evidence type="ECO:0008006" key="5">
    <source>
        <dbReference type="Google" id="ProtNLM"/>
    </source>
</evidence>
<dbReference type="SUPFAM" id="SSF69318">
    <property type="entry name" value="Integrin alpha N-terminal domain"/>
    <property type="match status" value="2"/>
</dbReference>
<name>A0A0S7Y7C4_UNCT6</name>
<dbReference type="EMBL" id="LJNI01000171">
    <property type="protein sequence ID" value="KPJ70532.1"/>
    <property type="molecule type" value="Genomic_DNA"/>
</dbReference>
<organism evidence="3 4">
    <name type="scientific">candidate division TA06 bacterium DG_78</name>
    <dbReference type="NCBI Taxonomy" id="1703772"/>
    <lineage>
        <taxon>Bacteria</taxon>
        <taxon>Bacteria division TA06</taxon>
    </lineage>
</organism>
<dbReference type="Proteomes" id="UP000051012">
    <property type="component" value="Unassembled WGS sequence"/>
</dbReference>
<dbReference type="Gene3D" id="2.60.40.4070">
    <property type="match status" value="1"/>
</dbReference>
<dbReference type="InterPro" id="IPR028994">
    <property type="entry name" value="Integrin_alpha_N"/>
</dbReference>
<dbReference type="InterPro" id="IPR013783">
    <property type="entry name" value="Ig-like_fold"/>
</dbReference>
<dbReference type="Pfam" id="PF13517">
    <property type="entry name" value="FG-GAP_3"/>
    <property type="match status" value="3"/>
</dbReference>
<reference evidence="3 4" key="1">
    <citation type="journal article" date="2015" name="Microbiome">
        <title>Genomic resolution of linkages in carbon, nitrogen, and sulfur cycling among widespread estuary sediment bacteria.</title>
        <authorList>
            <person name="Baker B.J."/>
            <person name="Lazar C.S."/>
            <person name="Teske A.P."/>
            <person name="Dick G.J."/>
        </authorList>
    </citation>
    <scope>NUCLEOTIDE SEQUENCE [LARGE SCALE GENOMIC DNA]</scope>
    <source>
        <strain evidence="3">DG_78</strain>
    </source>
</reference>
<dbReference type="Gene3D" id="2.130.10.130">
    <property type="entry name" value="Integrin alpha, N-terminal"/>
    <property type="match status" value="1"/>
</dbReference>